<keyword evidence="3" id="KW-0812">Transmembrane</keyword>
<dbReference type="InterPro" id="IPR001611">
    <property type="entry name" value="Leu-rich_rpt"/>
</dbReference>
<evidence type="ECO:0000313" key="11">
    <source>
        <dbReference type="Proteomes" id="UP000299102"/>
    </source>
</evidence>
<evidence type="ECO:0000313" key="10">
    <source>
        <dbReference type="EMBL" id="GBP63649.1"/>
    </source>
</evidence>
<dbReference type="EMBL" id="BGZK01000875">
    <property type="protein sequence ID" value="GBP63649.1"/>
    <property type="molecule type" value="Genomic_DNA"/>
</dbReference>
<dbReference type="GO" id="GO:0007165">
    <property type="term" value="P:signal transduction"/>
    <property type="evidence" value="ECO:0007669"/>
    <property type="project" value="TreeGrafter"/>
</dbReference>
<dbReference type="STRING" id="151549.A0A4C1XN55"/>
<keyword evidence="2" id="KW-0433">Leucine-rich repeat</keyword>
<evidence type="ECO:0000256" key="6">
    <source>
        <dbReference type="ARBA" id="ARBA00022989"/>
    </source>
</evidence>
<evidence type="ECO:0000256" key="8">
    <source>
        <dbReference type="ARBA" id="ARBA00023180"/>
    </source>
</evidence>
<dbReference type="OrthoDB" id="1055097at2759"/>
<keyword evidence="5" id="KW-0677">Repeat</keyword>
<dbReference type="PROSITE" id="PS51450">
    <property type="entry name" value="LRR"/>
    <property type="match status" value="5"/>
</dbReference>
<dbReference type="GO" id="GO:0038023">
    <property type="term" value="F:signaling receptor activity"/>
    <property type="evidence" value="ECO:0007669"/>
    <property type="project" value="TreeGrafter"/>
</dbReference>
<dbReference type="InterPro" id="IPR032675">
    <property type="entry name" value="LRR_dom_sf"/>
</dbReference>
<comment type="caution">
    <text evidence="10">The sequence shown here is derived from an EMBL/GenBank/DDBJ whole genome shotgun (WGS) entry which is preliminary data.</text>
</comment>
<dbReference type="PANTHER" id="PTHR24365:SF541">
    <property type="entry name" value="PROTEIN TOLL-RELATED"/>
    <property type="match status" value="1"/>
</dbReference>
<keyword evidence="8" id="KW-0325">Glycoprotein</keyword>
<feature type="compositionally biased region" description="Basic and acidic residues" evidence="9">
    <location>
        <begin position="10"/>
        <end position="25"/>
    </location>
</feature>
<dbReference type="InterPro" id="IPR003591">
    <property type="entry name" value="Leu-rich_rpt_typical-subtyp"/>
</dbReference>
<evidence type="ECO:0000256" key="3">
    <source>
        <dbReference type="ARBA" id="ARBA00022692"/>
    </source>
</evidence>
<dbReference type="SUPFAM" id="SSF52047">
    <property type="entry name" value="RNI-like"/>
    <property type="match status" value="1"/>
</dbReference>
<feature type="region of interest" description="Disordered" evidence="9">
    <location>
        <begin position="1"/>
        <end position="25"/>
    </location>
</feature>
<dbReference type="PANTHER" id="PTHR24365">
    <property type="entry name" value="TOLL-LIKE RECEPTOR"/>
    <property type="match status" value="1"/>
</dbReference>
<evidence type="ECO:0000256" key="4">
    <source>
        <dbReference type="ARBA" id="ARBA00022729"/>
    </source>
</evidence>
<dbReference type="Gene3D" id="3.80.10.10">
    <property type="entry name" value="Ribonuclease Inhibitor"/>
    <property type="match status" value="4"/>
</dbReference>
<organism evidence="10 11">
    <name type="scientific">Eumeta variegata</name>
    <name type="common">Bagworm moth</name>
    <name type="synonym">Eumeta japonica</name>
    <dbReference type="NCBI Taxonomy" id="151549"/>
    <lineage>
        <taxon>Eukaryota</taxon>
        <taxon>Metazoa</taxon>
        <taxon>Ecdysozoa</taxon>
        <taxon>Arthropoda</taxon>
        <taxon>Hexapoda</taxon>
        <taxon>Insecta</taxon>
        <taxon>Pterygota</taxon>
        <taxon>Neoptera</taxon>
        <taxon>Endopterygota</taxon>
        <taxon>Lepidoptera</taxon>
        <taxon>Glossata</taxon>
        <taxon>Ditrysia</taxon>
        <taxon>Tineoidea</taxon>
        <taxon>Psychidae</taxon>
        <taxon>Oiketicinae</taxon>
        <taxon>Eumeta</taxon>
    </lineage>
</organism>
<keyword evidence="7" id="KW-0472">Membrane</keyword>
<dbReference type="Proteomes" id="UP000299102">
    <property type="component" value="Unassembled WGS sequence"/>
</dbReference>
<gene>
    <name evidence="10" type="primary">Lrig2</name>
    <name evidence="10" type="ORF">EVAR_47987_1</name>
</gene>
<dbReference type="AlphaFoldDB" id="A0A4C1XN55"/>
<keyword evidence="11" id="KW-1185">Reference proteome</keyword>
<proteinExistence type="predicted"/>
<evidence type="ECO:0000256" key="5">
    <source>
        <dbReference type="ARBA" id="ARBA00022737"/>
    </source>
</evidence>
<dbReference type="GO" id="GO:0005886">
    <property type="term" value="C:plasma membrane"/>
    <property type="evidence" value="ECO:0007669"/>
    <property type="project" value="TreeGrafter"/>
</dbReference>
<evidence type="ECO:0000256" key="2">
    <source>
        <dbReference type="ARBA" id="ARBA00022614"/>
    </source>
</evidence>
<dbReference type="PRINTS" id="PR00019">
    <property type="entry name" value="LEURICHRPT"/>
</dbReference>
<dbReference type="SMART" id="SM00369">
    <property type="entry name" value="LRR_TYP"/>
    <property type="match status" value="13"/>
</dbReference>
<evidence type="ECO:0000256" key="7">
    <source>
        <dbReference type="ARBA" id="ARBA00023136"/>
    </source>
</evidence>
<dbReference type="Pfam" id="PF13855">
    <property type="entry name" value="LRR_8"/>
    <property type="match status" value="3"/>
</dbReference>
<keyword evidence="6" id="KW-1133">Transmembrane helix</keyword>
<reference evidence="10 11" key="1">
    <citation type="journal article" date="2019" name="Commun. Biol.">
        <title>The bagworm genome reveals a unique fibroin gene that provides high tensile strength.</title>
        <authorList>
            <person name="Kono N."/>
            <person name="Nakamura H."/>
            <person name="Ohtoshi R."/>
            <person name="Tomita M."/>
            <person name="Numata K."/>
            <person name="Arakawa K."/>
        </authorList>
    </citation>
    <scope>NUCLEOTIDE SEQUENCE [LARGE SCALE GENOMIC DNA]</scope>
</reference>
<dbReference type="SUPFAM" id="SSF52058">
    <property type="entry name" value="L domain-like"/>
    <property type="match status" value="1"/>
</dbReference>
<evidence type="ECO:0000256" key="9">
    <source>
        <dbReference type="SAM" id="MobiDB-lite"/>
    </source>
</evidence>
<sequence length="807" mass="92354">MADSGIANCKRGEERRRDRDRERTTPNECKVGIERRHNGVHVPASPNVQRSWQILFSQPNDGERRSIKANGCAYAYHVYPLQCHPFADALQAWYVKLAFVLLLGVLFEECHGGCNKTNIKNIGACVYSVQCQGTVRDVDLSFKCDHPGATESVHLILKDVSERFDEPLKNTHFLKSVTNLKALGNWKSTALSIVNHTPRLRNLCLSGNEIDYMLERPFYKLGNLIKLDVSHNRLIDIEGLFEFENKSSKLRSLLLSDNVIVNLTRHTFEQLNSLIELDLSYNSIRDLSDDPFRNLNELVILNLDHNRIEKLDDALNHLTRLRHLHLKANQIKYIDDGLINVVQHLQTIDLSLNDIDNLLSTIFIRNGQTLSSDSVCKVILSNNNIESLSNATELEQGTHAKSISIDPYAKISMILDLSKNDIDEIAYDAFEGTNKIVSLDLSNNQLNEFLIKPEDLSDVMHLNLSNNYLQQLLHETFMSMENLEILDISYNILEVIETNAFALNRRLKYVNMANNKITHLDGFEIQAFHPNGGTLILSHNGVSKIFFGVDEGHHLRALSLNSNNVTNTCDIKLHFLIDLRKLDLSVNFIQVLNENCLLFPSGLVFLDLSRNEIDTIHPSTFLRLSQLQALRLSQNKLKHLSFGIFKGLKNLRSLDLSYNRINFLDSTAFNDLKSLNVLSVRYNKIQKIDDKYWIGHDYALNVYIDGSNVSCEWLARAVDNFKNGWSLMKPTVLNHNINSADNTIDNIPCRPQDETSKRQDLQTVQVDERLLMTNRKILSEIVHQNEYLKNILDYITQRDEINYEDFS</sequence>
<evidence type="ECO:0000256" key="1">
    <source>
        <dbReference type="ARBA" id="ARBA00004167"/>
    </source>
</evidence>
<keyword evidence="4" id="KW-0732">Signal</keyword>
<accession>A0A4C1XN55</accession>
<protein>
    <submittedName>
        <fullName evidence="10">Leucine-rich repeats and immunoglobulin-like domains protein 2</fullName>
    </submittedName>
</protein>
<dbReference type="SMART" id="SM00365">
    <property type="entry name" value="LRR_SD22"/>
    <property type="match status" value="8"/>
</dbReference>
<name>A0A4C1XN55_EUMVA</name>
<comment type="subcellular location">
    <subcellularLocation>
        <location evidence="1">Membrane</location>
        <topology evidence="1">Single-pass membrane protein</topology>
    </subcellularLocation>
</comment>